<protein>
    <recommendedName>
        <fullName evidence="5">VWFC domain-containing protein</fullName>
    </recommendedName>
</protein>
<evidence type="ECO:0000256" key="1">
    <source>
        <dbReference type="ARBA" id="ARBA00022536"/>
    </source>
</evidence>
<organism evidence="6 7">
    <name type="scientific">Xenoophorus captivus</name>
    <dbReference type="NCBI Taxonomy" id="1517983"/>
    <lineage>
        <taxon>Eukaryota</taxon>
        <taxon>Metazoa</taxon>
        <taxon>Chordata</taxon>
        <taxon>Craniata</taxon>
        <taxon>Vertebrata</taxon>
        <taxon>Euteleostomi</taxon>
        <taxon>Actinopterygii</taxon>
        <taxon>Neopterygii</taxon>
        <taxon>Teleostei</taxon>
        <taxon>Neoteleostei</taxon>
        <taxon>Acanthomorphata</taxon>
        <taxon>Ovalentaria</taxon>
        <taxon>Atherinomorphae</taxon>
        <taxon>Cyprinodontiformes</taxon>
        <taxon>Goodeidae</taxon>
        <taxon>Xenoophorus</taxon>
    </lineage>
</organism>
<feature type="disulfide bond" evidence="4">
    <location>
        <begin position="45"/>
        <end position="63"/>
    </location>
</feature>
<dbReference type="EMBL" id="JAHRIN010001641">
    <property type="protein sequence ID" value="MEQ2192015.1"/>
    <property type="molecule type" value="Genomic_DNA"/>
</dbReference>
<dbReference type="InterPro" id="IPR000884">
    <property type="entry name" value="TSP1_rpt"/>
</dbReference>
<dbReference type="SUPFAM" id="SSF57424">
    <property type="entry name" value="LDL receptor-like module"/>
    <property type="match status" value="1"/>
</dbReference>
<dbReference type="Gene3D" id="2.10.70.10">
    <property type="entry name" value="Complement Module, domain 1"/>
    <property type="match status" value="1"/>
</dbReference>
<evidence type="ECO:0000313" key="7">
    <source>
        <dbReference type="Proteomes" id="UP001434883"/>
    </source>
</evidence>
<feature type="domain" description="VWFC" evidence="5">
    <location>
        <begin position="348"/>
        <end position="410"/>
    </location>
</feature>
<dbReference type="Pfam" id="PF00090">
    <property type="entry name" value="TSP_1"/>
    <property type="match status" value="2"/>
</dbReference>
<evidence type="ECO:0000256" key="3">
    <source>
        <dbReference type="ARBA" id="ARBA00023157"/>
    </source>
</evidence>
<accession>A0ABV0Q891</accession>
<evidence type="ECO:0000256" key="2">
    <source>
        <dbReference type="ARBA" id="ARBA00022729"/>
    </source>
</evidence>
<comment type="caution">
    <text evidence="6">The sequence shown here is derived from an EMBL/GenBank/DDBJ whole genome shotgun (WGS) entry which is preliminary data.</text>
</comment>
<evidence type="ECO:0000256" key="4">
    <source>
        <dbReference type="PROSITE-ProRule" id="PRU00124"/>
    </source>
</evidence>
<dbReference type="InterPro" id="IPR036084">
    <property type="entry name" value="Ser_inhib-like_sf"/>
</dbReference>
<keyword evidence="7" id="KW-1185">Reference proteome</keyword>
<gene>
    <name evidence="6" type="ORF">XENOCAPTIV_005886</name>
</gene>
<dbReference type="SMART" id="SM00214">
    <property type="entry name" value="VWC"/>
    <property type="match status" value="1"/>
</dbReference>
<dbReference type="PROSITE" id="PS50092">
    <property type="entry name" value="TSP1"/>
    <property type="match status" value="3"/>
</dbReference>
<keyword evidence="1" id="KW-0245">EGF-like domain</keyword>
<proteinExistence type="predicted"/>
<evidence type="ECO:0000259" key="5">
    <source>
        <dbReference type="PROSITE" id="PS50184"/>
    </source>
</evidence>
<dbReference type="InterPro" id="IPR036383">
    <property type="entry name" value="TSP1_rpt_sf"/>
</dbReference>
<dbReference type="CDD" id="cd00112">
    <property type="entry name" value="LDLa"/>
    <property type="match status" value="1"/>
</dbReference>
<dbReference type="InterPro" id="IPR036055">
    <property type="entry name" value="LDL_receptor-like_sf"/>
</dbReference>
<dbReference type="InterPro" id="IPR001007">
    <property type="entry name" value="VWF_dom"/>
</dbReference>
<dbReference type="Proteomes" id="UP001434883">
    <property type="component" value="Unassembled WGS sequence"/>
</dbReference>
<sequence length="423" mass="46325">MIAVNALLKHLFVKTFNLFLFPDKTISPAPPSSRNISTPCSEFTCMDGTCLPFNKVCNGVADCPDSSLTPSGGPTDEHRCRTWSSWGPWTLCSTSCGTGTMSRHRSCPAGDPLHHCLGQHIEKQQCFNTTCPVDGRWLPWSSWSNCSSGCGGVKVRHRDCIHPRDGGEHCSQLPGPSNLSMEINPCPDDGCTNASCPPGLVRHKCAPCPVSCAQISSGSTCDSATPCFSGCWCPEGQVMSHTQQCVLPGECGCQVAGVRYWPGQKIKMDCDLCVCERGRPQRCQPKPDCSVHCGWSSWSEWGECLGPCGVQSVQWSFRSPNNPTKHGDGRVCRGIYRKARRCQTDSCDQCHYQSRLHAVGERWRVEPCQLCHCLPNLTVQCAPYCPYAVTGCSMGLSLISGEGNRCCYCQGNSLKYIYFLLLH</sequence>
<dbReference type="SUPFAM" id="SSF57567">
    <property type="entry name" value="Serine protease inhibitors"/>
    <property type="match status" value="1"/>
</dbReference>
<dbReference type="Gene3D" id="4.10.400.10">
    <property type="entry name" value="Low-density Lipoprotein Receptor"/>
    <property type="match status" value="1"/>
</dbReference>
<dbReference type="SUPFAM" id="SSF82895">
    <property type="entry name" value="TSP-1 type 1 repeat"/>
    <property type="match status" value="3"/>
</dbReference>
<dbReference type="SMART" id="SM00209">
    <property type="entry name" value="TSP1"/>
    <property type="match status" value="3"/>
</dbReference>
<dbReference type="PROSITE" id="PS50068">
    <property type="entry name" value="LDLRA_2"/>
    <property type="match status" value="1"/>
</dbReference>
<evidence type="ECO:0000313" key="6">
    <source>
        <dbReference type="EMBL" id="MEQ2192015.1"/>
    </source>
</evidence>
<dbReference type="Gene3D" id="2.10.25.10">
    <property type="entry name" value="Laminin"/>
    <property type="match status" value="1"/>
</dbReference>
<dbReference type="InterPro" id="IPR002919">
    <property type="entry name" value="TIL_dom"/>
</dbReference>
<dbReference type="Pfam" id="PF01826">
    <property type="entry name" value="TIL"/>
    <property type="match status" value="1"/>
</dbReference>
<dbReference type="Gene3D" id="2.20.100.10">
    <property type="entry name" value="Thrombospondin type-1 (TSP1) repeat"/>
    <property type="match status" value="3"/>
</dbReference>
<reference evidence="6 7" key="1">
    <citation type="submission" date="2021-06" db="EMBL/GenBank/DDBJ databases">
        <authorList>
            <person name="Palmer J.M."/>
        </authorList>
    </citation>
    <scope>NUCLEOTIDE SEQUENCE [LARGE SCALE GENOMIC DNA]</scope>
    <source>
        <strain evidence="6 7">XC_2019</strain>
        <tissue evidence="6">Muscle</tissue>
    </source>
</reference>
<comment type="caution">
    <text evidence="4">Lacks conserved residue(s) required for the propagation of feature annotation.</text>
</comment>
<name>A0ABV0Q891_9TELE</name>
<dbReference type="Pfam" id="PF00057">
    <property type="entry name" value="Ldl_recept_a"/>
    <property type="match status" value="1"/>
</dbReference>
<keyword evidence="3 4" id="KW-1015">Disulfide bond</keyword>
<dbReference type="PROSITE" id="PS50184">
    <property type="entry name" value="VWFC_2"/>
    <property type="match status" value="1"/>
</dbReference>
<keyword evidence="2" id="KW-0732">Signal</keyword>
<dbReference type="InterPro" id="IPR002172">
    <property type="entry name" value="LDrepeatLR_classA_rpt"/>
</dbReference>
<dbReference type="SMART" id="SM00192">
    <property type="entry name" value="LDLa"/>
    <property type="match status" value="1"/>
</dbReference>
<dbReference type="CDD" id="cd19941">
    <property type="entry name" value="TIL"/>
    <property type="match status" value="1"/>
</dbReference>